<dbReference type="STRING" id="1194695.A0A5D3C1N9"/>
<dbReference type="AlphaFoldDB" id="A0A5D3C1N9"/>
<reference evidence="5 6" key="1">
    <citation type="submission" date="2019-08" db="EMBL/GenBank/DDBJ databases">
        <title>Draft genome sequences of two oriental melons (Cucumis melo L. var makuwa).</title>
        <authorList>
            <person name="Kwon S.-Y."/>
        </authorList>
    </citation>
    <scope>NUCLEOTIDE SEQUENCE [LARGE SCALE GENOMIC DNA]</scope>
    <source>
        <strain evidence="6">cv. Chang Bougi</strain>
        <strain evidence="5">cv. SW 3</strain>
        <tissue evidence="4">Leaf</tissue>
    </source>
</reference>
<protein>
    <submittedName>
        <fullName evidence="4">Protein YLS9-like</fullName>
    </submittedName>
</protein>
<accession>A0A5D3C1N9</accession>
<dbReference type="EMBL" id="SSTD01013698">
    <property type="protein sequence ID" value="TYK05863.1"/>
    <property type="molecule type" value="Genomic_DNA"/>
</dbReference>
<comment type="subcellular location">
    <subcellularLocation>
        <location evidence="1">Membrane</location>
    </subcellularLocation>
</comment>
<sequence length="102" mass="11461">MFPTSQLLVTTMALTIVIRNPNKHSSIYYNQLIEMVLCKNQQIESQIMLSPMISEKNTTVDTSLEISGGAVSVAKELANEMVRSGSGFWLRLVLMGRVKWKL</sequence>
<evidence type="ECO:0000313" key="5">
    <source>
        <dbReference type="Proteomes" id="UP000321393"/>
    </source>
</evidence>
<dbReference type="EMBL" id="SSTE01004737">
    <property type="protein sequence ID" value="KAA0061643.1"/>
    <property type="molecule type" value="Genomic_DNA"/>
</dbReference>
<evidence type="ECO:0000256" key="2">
    <source>
        <dbReference type="ARBA" id="ARBA00023136"/>
    </source>
</evidence>
<gene>
    <name evidence="4" type="ORF">E5676_scaffold1465G00180</name>
    <name evidence="3" type="ORF">E6C27_scaffold212G00120</name>
</gene>
<dbReference type="PANTHER" id="PTHR31415">
    <property type="entry name" value="OS05G0367900 PROTEIN"/>
    <property type="match status" value="1"/>
</dbReference>
<proteinExistence type="predicted"/>
<organism evidence="4 6">
    <name type="scientific">Cucumis melo var. makuwa</name>
    <name type="common">Oriental melon</name>
    <dbReference type="NCBI Taxonomy" id="1194695"/>
    <lineage>
        <taxon>Eukaryota</taxon>
        <taxon>Viridiplantae</taxon>
        <taxon>Streptophyta</taxon>
        <taxon>Embryophyta</taxon>
        <taxon>Tracheophyta</taxon>
        <taxon>Spermatophyta</taxon>
        <taxon>Magnoliopsida</taxon>
        <taxon>eudicotyledons</taxon>
        <taxon>Gunneridae</taxon>
        <taxon>Pentapetalae</taxon>
        <taxon>rosids</taxon>
        <taxon>fabids</taxon>
        <taxon>Cucurbitales</taxon>
        <taxon>Cucurbitaceae</taxon>
        <taxon>Benincaseae</taxon>
        <taxon>Cucumis</taxon>
    </lineage>
</organism>
<name>A0A5D3C1N9_CUCMM</name>
<dbReference type="OrthoDB" id="1920039at2759"/>
<evidence type="ECO:0000313" key="6">
    <source>
        <dbReference type="Proteomes" id="UP000321947"/>
    </source>
</evidence>
<dbReference type="GO" id="GO:0098542">
    <property type="term" value="P:defense response to other organism"/>
    <property type="evidence" value="ECO:0007669"/>
    <property type="project" value="InterPro"/>
</dbReference>
<evidence type="ECO:0000313" key="4">
    <source>
        <dbReference type="EMBL" id="TYK05863.1"/>
    </source>
</evidence>
<dbReference type="Proteomes" id="UP000321947">
    <property type="component" value="Unassembled WGS sequence"/>
</dbReference>
<dbReference type="GO" id="GO:0005886">
    <property type="term" value="C:plasma membrane"/>
    <property type="evidence" value="ECO:0007669"/>
    <property type="project" value="TreeGrafter"/>
</dbReference>
<dbReference type="InterPro" id="IPR044839">
    <property type="entry name" value="NDR1-like"/>
</dbReference>
<keyword evidence="2" id="KW-0472">Membrane</keyword>
<evidence type="ECO:0000313" key="3">
    <source>
        <dbReference type="EMBL" id="KAA0061643.1"/>
    </source>
</evidence>
<dbReference type="PANTHER" id="PTHR31415:SF9">
    <property type="entry name" value="OS05G0367900 PROTEIN"/>
    <property type="match status" value="1"/>
</dbReference>
<comment type="caution">
    <text evidence="4">The sequence shown here is derived from an EMBL/GenBank/DDBJ whole genome shotgun (WGS) entry which is preliminary data.</text>
</comment>
<dbReference type="GO" id="GO:0009506">
    <property type="term" value="C:plasmodesma"/>
    <property type="evidence" value="ECO:0007669"/>
    <property type="project" value="TreeGrafter"/>
</dbReference>
<evidence type="ECO:0000256" key="1">
    <source>
        <dbReference type="ARBA" id="ARBA00004370"/>
    </source>
</evidence>
<dbReference type="Proteomes" id="UP000321393">
    <property type="component" value="Unassembled WGS sequence"/>
</dbReference>